<proteinExistence type="predicted"/>
<gene>
    <name evidence="2" type="ORF">MJB10_20210</name>
</gene>
<evidence type="ECO:0000256" key="1">
    <source>
        <dbReference type="SAM" id="MobiDB-lite"/>
    </source>
</evidence>
<dbReference type="RefSeq" id="WP_314797638.1">
    <property type="nucleotide sequence ID" value="NZ_CP130319.1"/>
</dbReference>
<evidence type="ECO:0000313" key="3">
    <source>
        <dbReference type="Proteomes" id="UP001304650"/>
    </source>
</evidence>
<keyword evidence="3" id="KW-1185">Reference proteome</keyword>
<dbReference type="Proteomes" id="UP001304650">
    <property type="component" value="Chromosome"/>
</dbReference>
<feature type="region of interest" description="Disordered" evidence="1">
    <location>
        <begin position="63"/>
        <end position="100"/>
    </location>
</feature>
<dbReference type="EMBL" id="CP130319">
    <property type="protein sequence ID" value="WNR43412.1"/>
    <property type="molecule type" value="Genomic_DNA"/>
</dbReference>
<feature type="compositionally biased region" description="Low complexity" evidence="1">
    <location>
        <begin position="78"/>
        <end position="99"/>
    </location>
</feature>
<organism evidence="2 3">
    <name type="scientific">Paenibacillus roseopurpureus</name>
    <dbReference type="NCBI Taxonomy" id="2918901"/>
    <lineage>
        <taxon>Bacteria</taxon>
        <taxon>Bacillati</taxon>
        <taxon>Bacillota</taxon>
        <taxon>Bacilli</taxon>
        <taxon>Bacillales</taxon>
        <taxon>Paenibacillaceae</taxon>
        <taxon>Paenibacillus</taxon>
    </lineage>
</organism>
<reference evidence="2" key="1">
    <citation type="submission" date="2022-02" db="EMBL/GenBank/DDBJ databases">
        <title>Paenibacillus sp. MBLB1832 Whole Genome Shotgun Sequencing.</title>
        <authorList>
            <person name="Hwang C.Y."/>
            <person name="Cho E.-S."/>
            <person name="Seo M.-J."/>
        </authorList>
    </citation>
    <scope>NUCLEOTIDE SEQUENCE</scope>
    <source>
        <strain evidence="2">MBLB1832</strain>
    </source>
</reference>
<evidence type="ECO:0000313" key="2">
    <source>
        <dbReference type="EMBL" id="WNR43412.1"/>
    </source>
</evidence>
<protein>
    <submittedName>
        <fullName evidence="2">Uncharacterized protein</fullName>
    </submittedName>
</protein>
<name>A0AA96LK69_9BACL</name>
<accession>A0AA96LK69</accession>
<sequence>MSQRNSNQSPKNGHLFTVEILIEEATNGLAMEKLLHLLNVDTVRDYQILKGMGLGQLIELNKQPERPTSIHTDKSGTKAAEASPAPSKPAASNASAKKSSVTETNNKIVEQLESFKSNNTLIRLTVIKAQGIKLSLPCRILNFDTSSQNVTVYHVDEKKVYLFKLNEIEDFVATD</sequence>
<dbReference type="KEGG" id="proo:MJB10_20210"/>
<dbReference type="AlphaFoldDB" id="A0AA96LK69"/>